<dbReference type="PANTHER" id="PTHR43224">
    <property type="entry name" value="AMIDINOTRANSFERASE"/>
    <property type="match status" value="1"/>
</dbReference>
<reference evidence="1 2" key="1">
    <citation type="submission" date="2012-08" db="EMBL/GenBank/DDBJ databases">
        <title>Whole genome shotgun sequence of Kineosphaera limosa NBRC 100340.</title>
        <authorList>
            <person name="Yoshida I."/>
            <person name="Isaki S."/>
            <person name="Hosoyama A."/>
            <person name="Tsuchikane K."/>
            <person name="Katsumata H."/>
            <person name="Ando Y."/>
            <person name="Ohji S."/>
            <person name="Hamada M."/>
            <person name="Tamura T."/>
            <person name="Yamazoe A."/>
            <person name="Yamazaki S."/>
            <person name="Fujita N."/>
        </authorList>
    </citation>
    <scope>NUCLEOTIDE SEQUENCE [LARGE SCALE GENOMIC DNA]</scope>
    <source>
        <strain evidence="1 2">NBRC 100340</strain>
    </source>
</reference>
<dbReference type="Proteomes" id="UP000008366">
    <property type="component" value="Unassembled WGS sequence"/>
</dbReference>
<dbReference type="Pfam" id="PF19420">
    <property type="entry name" value="DDAH_eukar"/>
    <property type="match status" value="1"/>
</dbReference>
<dbReference type="eggNOG" id="COG4874">
    <property type="taxonomic scope" value="Bacteria"/>
</dbReference>
<dbReference type="PANTHER" id="PTHR43224:SF1">
    <property type="entry name" value="AMIDINOTRANSFERASE"/>
    <property type="match status" value="1"/>
</dbReference>
<dbReference type="EMBL" id="BAHD01000003">
    <property type="protein sequence ID" value="GAB94180.1"/>
    <property type="molecule type" value="Genomic_DNA"/>
</dbReference>
<dbReference type="AlphaFoldDB" id="K6W4U2"/>
<keyword evidence="2" id="KW-1185">Reference proteome</keyword>
<evidence type="ECO:0000313" key="2">
    <source>
        <dbReference type="Proteomes" id="UP000008366"/>
    </source>
</evidence>
<evidence type="ECO:0008006" key="3">
    <source>
        <dbReference type="Google" id="ProtNLM"/>
    </source>
</evidence>
<organism evidence="1 2">
    <name type="scientific">Kineosphaera limosa NBRC 100340</name>
    <dbReference type="NCBI Taxonomy" id="1184609"/>
    <lineage>
        <taxon>Bacteria</taxon>
        <taxon>Bacillati</taxon>
        <taxon>Actinomycetota</taxon>
        <taxon>Actinomycetes</taxon>
        <taxon>Micrococcales</taxon>
        <taxon>Dermatophilaceae</taxon>
        <taxon>Kineosphaera</taxon>
    </lineage>
</organism>
<dbReference type="InterPro" id="IPR014541">
    <property type="entry name" value="Amdntrnsf_FN0238"/>
</dbReference>
<proteinExistence type="predicted"/>
<accession>K6W4U2</accession>
<protein>
    <recommendedName>
        <fullName evidence="3">Amidinotransferase</fullName>
    </recommendedName>
</protein>
<gene>
    <name evidence="1" type="ORF">KILIM_003_01030</name>
</gene>
<comment type="caution">
    <text evidence="1">The sequence shown here is derived from an EMBL/GenBank/DDBJ whole genome shotgun (WGS) entry which is preliminary data.</text>
</comment>
<dbReference type="NCBIfam" id="NF046062">
    <property type="entry name" value="citrull_CtlX"/>
    <property type="match status" value="1"/>
</dbReference>
<sequence length="343" mass="37387">MGMVPAVVVADHRGNDERLGQPMLLEMTVGRCADTAAPCRHHAPNAVVMVRPHHFAPNPATRADNAYQSVPAGTPAQVARAAFDEVTAMADTLRTAGVTVHLFDDTGTATPDSVFPNNWFSTEASGSVAIYPMHCPNRRNERRQDILDELARHYRVTRHFDYSRYEHDGLFLEGTGSMVLDHHARRAYACRSRRMSEPLLHRFCADFDYEPVVFDAFDDSGVPIYHSNVLMSVGTSTALVGLDAMPEPTDRRRVRAELEATGRQVVPLSRAQIAEFAGNAFELSTPTGNVLVMSARGVASLSPAQRATIEAATPLLPVAIPTIEHAGGSARCMLAGIHLQPQL</sequence>
<dbReference type="PIRSF" id="PIRSF028188">
    <property type="entry name" value="Amdntrnsf_FN0238"/>
    <property type="match status" value="1"/>
</dbReference>
<dbReference type="Gene3D" id="3.75.10.10">
    <property type="entry name" value="L-arginine/glycine Amidinotransferase, Chain A"/>
    <property type="match status" value="1"/>
</dbReference>
<name>K6W4U2_9MICO</name>
<dbReference type="SUPFAM" id="SSF55909">
    <property type="entry name" value="Pentein"/>
    <property type="match status" value="1"/>
</dbReference>
<evidence type="ECO:0000313" key="1">
    <source>
        <dbReference type="EMBL" id="GAB94180.1"/>
    </source>
</evidence>